<evidence type="ECO:0000256" key="1">
    <source>
        <dbReference type="ARBA" id="ARBA00004651"/>
    </source>
</evidence>
<feature type="transmembrane region" description="Helical" evidence="6">
    <location>
        <begin position="234"/>
        <end position="258"/>
    </location>
</feature>
<feature type="transmembrane region" description="Helical" evidence="6">
    <location>
        <begin position="200"/>
        <end position="222"/>
    </location>
</feature>
<evidence type="ECO:0000313" key="8">
    <source>
        <dbReference type="Proteomes" id="UP000588112"/>
    </source>
</evidence>
<comment type="caution">
    <text evidence="7">The sequence shown here is derived from an EMBL/GenBank/DDBJ whole genome shotgun (WGS) entry which is preliminary data.</text>
</comment>
<dbReference type="EMBL" id="JACHBR010000001">
    <property type="protein sequence ID" value="MBB5624801.1"/>
    <property type="molecule type" value="Genomic_DNA"/>
</dbReference>
<dbReference type="Proteomes" id="UP000588112">
    <property type="component" value="Unassembled WGS sequence"/>
</dbReference>
<dbReference type="AlphaFoldDB" id="A0A7W9DMX0"/>
<dbReference type="Pfam" id="PF03631">
    <property type="entry name" value="Virul_fac_BrkB"/>
    <property type="match status" value="1"/>
</dbReference>
<evidence type="ECO:0000256" key="3">
    <source>
        <dbReference type="ARBA" id="ARBA00022692"/>
    </source>
</evidence>
<evidence type="ECO:0000313" key="7">
    <source>
        <dbReference type="EMBL" id="MBB5624801.1"/>
    </source>
</evidence>
<keyword evidence="2" id="KW-1003">Cell membrane</keyword>
<dbReference type="PANTHER" id="PTHR30213">
    <property type="entry name" value="INNER MEMBRANE PROTEIN YHJD"/>
    <property type="match status" value="1"/>
</dbReference>
<name>A0A7W9DMX0_9ACTN</name>
<organism evidence="7 8">
    <name type="scientific">Sphaerisporangium krabiense</name>
    <dbReference type="NCBI Taxonomy" id="763782"/>
    <lineage>
        <taxon>Bacteria</taxon>
        <taxon>Bacillati</taxon>
        <taxon>Actinomycetota</taxon>
        <taxon>Actinomycetes</taxon>
        <taxon>Streptosporangiales</taxon>
        <taxon>Streptosporangiaceae</taxon>
        <taxon>Sphaerisporangium</taxon>
    </lineage>
</organism>
<sequence>MGRVWAALLRRVDAVKAWGRGVTARSRVRWPWLDHLIRTVHRYQSVRGDRLAGAVTYFAFLSFFPLMALAFAVFGYFLVVNPDALKTLEAAINQQLPGLAGRLEVRRLAEARAGAGLIGLLGLAYAGIGAVDALREALHEVCVSCEPPMNWFVARLRDLVALVLIGLTLVLSVAVSGFAVQATGTILGWFGARESIVAAALVRTAGVLIGIGGDVLVFLVILRWLARIRRPLRAILAGALIGAIGFEALKQVATLLLARTLANPIYGAFAVVVGLLIWINLAARLSLYVAAWTATSDGAPPPEPTPAPASGYE</sequence>
<gene>
    <name evidence="7" type="ORF">BJ981_000500</name>
</gene>
<feature type="transmembrane region" description="Helical" evidence="6">
    <location>
        <begin position="159"/>
        <end position="180"/>
    </location>
</feature>
<evidence type="ECO:0000256" key="5">
    <source>
        <dbReference type="ARBA" id="ARBA00023136"/>
    </source>
</evidence>
<keyword evidence="4 6" id="KW-1133">Transmembrane helix</keyword>
<accession>A0A7W9DMX0</accession>
<feature type="transmembrane region" description="Helical" evidence="6">
    <location>
        <begin position="264"/>
        <end position="283"/>
    </location>
</feature>
<feature type="transmembrane region" description="Helical" evidence="6">
    <location>
        <begin position="113"/>
        <end position="131"/>
    </location>
</feature>
<evidence type="ECO:0000256" key="6">
    <source>
        <dbReference type="SAM" id="Phobius"/>
    </source>
</evidence>
<dbReference type="PIRSF" id="PIRSF035875">
    <property type="entry name" value="RNase_BN"/>
    <property type="match status" value="1"/>
</dbReference>
<evidence type="ECO:0000256" key="4">
    <source>
        <dbReference type="ARBA" id="ARBA00022989"/>
    </source>
</evidence>
<dbReference type="RefSeq" id="WP_184608115.1">
    <property type="nucleotide sequence ID" value="NZ_JACHBR010000001.1"/>
</dbReference>
<evidence type="ECO:0000256" key="2">
    <source>
        <dbReference type="ARBA" id="ARBA00022475"/>
    </source>
</evidence>
<reference evidence="7 8" key="1">
    <citation type="submission" date="2020-08" db="EMBL/GenBank/DDBJ databases">
        <title>Sequencing the genomes of 1000 actinobacteria strains.</title>
        <authorList>
            <person name="Klenk H.-P."/>
        </authorList>
    </citation>
    <scope>NUCLEOTIDE SEQUENCE [LARGE SCALE GENOMIC DNA]</scope>
    <source>
        <strain evidence="7 8">DSM 45790</strain>
    </source>
</reference>
<comment type="subcellular location">
    <subcellularLocation>
        <location evidence="1">Cell membrane</location>
        <topology evidence="1">Multi-pass membrane protein</topology>
    </subcellularLocation>
</comment>
<dbReference type="GO" id="GO:0005886">
    <property type="term" value="C:plasma membrane"/>
    <property type="evidence" value="ECO:0007669"/>
    <property type="project" value="UniProtKB-SubCell"/>
</dbReference>
<feature type="transmembrane region" description="Helical" evidence="6">
    <location>
        <begin position="51"/>
        <end position="79"/>
    </location>
</feature>
<dbReference type="PANTHER" id="PTHR30213:SF1">
    <property type="entry name" value="INNER MEMBRANE PROTEIN YHJD"/>
    <property type="match status" value="1"/>
</dbReference>
<keyword evidence="8" id="KW-1185">Reference proteome</keyword>
<keyword evidence="5 6" id="KW-0472">Membrane</keyword>
<proteinExistence type="predicted"/>
<keyword evidence="3 6" id="KW-0812">Transmembrane</keyword>
<protein>
    <submittedName>
        <fullName evidence="7">Membrane protein</fullName>
    </submittedName>
</protein>
<dbReference type="InterPro" id="IPR017039">
    <property type="entry name" value="Virul_fac_BrkB"/>
</dbReference>